<evidence type="ECO:0000313" key="2">
    <source>
        <dbReference type="Proteomes" id="UP001209666"/>
    </source>
</evidence>
<evidence type="ECO:0000313" key="1">
    <source>
        <dbReference type="EMBL" id="MCU6718008.1"/>
    </source>
</evidence>
<proteinExistence type="predicted"/>
<name>A0ABT2SG71_9FIRM</name>
<accession>A0ABT2SG71</accession>
<protein>
    <recommendedName>
        <fullName evidence="3">DUF3805 domain-containing protein</fullName>
    </recommendedName>
</protein>
<keyword evidence="2" id="KW-1185">Reference proteome</keyword>
<dbReference type="RefSeq" id="WP_262624214.1">
    <property type="nucleotide sequence ID" value="NZ_JAOQKI010000023.1"/>
</dbReference>
<comment type="caution">
    <text evidence="1">The sequence shown here is derived from an EMBL/GenBank/DDBJ whole genome shotgun (WGS) entry which is preliminary data.</text>
</comment>
<dbReference type="Proteomes" id="UP001209666">
    <property type="component" value="Unassembled WGS sequence"/>
</dbReference>
<dbReference type="EMBL" id="JAOQKI010000023">
    <property type="protein sequence ID" value="MCU6718008.1"/>
    <property type="molecule type" value="Genomic_DNA"/>
</dbReference>
<evidence type="ECO:0008006" key="3">
    <source>
        <dbReference type="Google" id="ProtNLM"/>
    </source>
</evidence>
<gene>
    <name evidence="1" type="ORF">OCV43_12145</name>
</gene>
<reference evidence="1 2" key="1">
    <citation type="journal article" date="2021" name="ISME Commun">
        <title>Automated analysis of genomic sequences facilitates high-throughput and comprehensive description of bacteria.</title>
        <authorList>
            <person name="Hitch T.C.A."/>
        </authorList>
    </citation>
    <scope>NUCLEOTIDE SEQUENCE [LARGE SCALE GENOMIC DNA]</scope>
    <source>
        <strain evidence="1 2">Sanger_19</strain>
    </source>
</reference>
<sequence>MEYYRIHLSQVDASIPKVYMDDEGAERGKIGNEFLIKSKENSYLIYGIELSNVDESSLLKFRDEDAIKKLKSANTCSQVLEEIQDETGFLRGDVTTGNMEKPSYTVYYFSSVEEWYGKNYQVYIMFYIKGDLKYMEICMTDARYALSEKQKEHMALFTR</sequence>
<organism evidence="1 2">
    <name type="scientific">Roseburia amylophila</name>
    <dbReference type="NCBI Taxonomy" id="2981794"/>
    <lineage>
        <taxon>Bacteria</taxon>
        <taxon>Bacillati</taxon>
        <taxon>Bacillota</taxon>
        <taxon>Clostridia</taxon>
        <taxon>Lachnospirales</taxon>
        <taxon>Lachnospiraceae</taxon>
        <taxon>Roseburia</taxon>
    </lineage>
</organism>